<evidence type="ECO:0000259" key="9">
    <source>
        <dbReference type="PROSITE" id="PS51192"/>
    </source>
</evidence>
<dbReference type="InterPro" id="IPR011545">
    <property type="entry name" value="DEAD/DEAH_box_helicase_dom"/>
</dbReference>
<dbReference type="InterPro" id="IPR001650">
    <property type="entry name" value="Helicase_C-like"/>
</dbReference>
<keyword evidence="12" id="KW-0648">Protein biosynthesis</keyword>
<evidence type="ECO:0000256" key="1">
    <source>
        <dbReference type="ARBA" id="ARBA00012552"/>
    </source>
</evidence>
<sequence>MAAASASTSKRRIPEEDEDLTQVNLVTGCNVQTFESMGLKEDLLRGISAQGFKKPSAIQQLAIKPIIQGRDVLVQREPGTGKTTALSIGILQSVDSTKRETQFLILSPTSERAIQIQKVILALGDYLNIQCHRSIGGTNLGEDMRKVDYGQHVVSGTPGRVFDMIRRECLRTKAIKMLVFDEAEELLNKGFKNLIYDIYRSLHRSTQIILFSTTMPHEILEMARRWMSDPVRILDKRDNLASALRGVKHFFVAVDHEEWKLDTLCDVYGTLPISQAVIFCNTKAKVNWLAEKMRERNFTVSLIHEEMPQKERDAVMKNFRNQATRVLITSEAWASGNDVKQVSLGINYDLPNSPELYAHRICRSGRLDGKGVSISFVKEAEIQILRDIEQHYSTKSDEMPANIADLV</sequence>
<evidence type="ECO:0000313" key="13">
    <source>
        <dbReference type="Proteomes" id="UP000198287"/>
    </source>
</evidence>
<evidence type="ECO:0000256" key="2">
    <source>
        <dbReference type="ARBA" id="ARBA00022741"/>
    </source>
</evidence>
<dbReference type="STRING" id="158441.A0A226D4W8"/>
<evidence type="ECO:0000256" key="5">
    <source>
        <dbReference type="ARBA" id="ARBA00022840"/>
    </source>
</evidence>
<dbReference type="FunFam" id="3.40.50.300:FF:000031">
    <property type="entry name" value="Eukaryotic initiation factor 4A-III"/>
    <property type="match status" value="1"/>
</dbReference>
<feature type="domain" description="DEAD-box RNA helicase Q" evidence="11">
    <location>
        <begin position="32"/>
        <end position="60"/>
    </location>
</feature>
<evidence type="ECO:0000256" key="8">
    <source>
        <dbReference type="PROSITE-ProRule" id="PRU00552"/>
    </source>
</evidence>
<dbReference type="PANTHER" id="PTHR47958">
    <property type="entry name" value="ATP-DEPENDENT RNA HELICASE DBP3"/>
    <property type="match status" value="1"/>
</dbReference>
<name>A0A226D4W8_FOLCA</name>
<accession>A0A226D4W8</accession>
<dbReference type="AlphaFoldDB" id="A0A226D4W8"/>
<evidence type="ECO:0000259" key="11">
    <source>
        <dbReference type="PROSITE" id="PS51195"/>
    </source>
</evidence>
<proteinExistence type="predicted"/>
<dbReference type="InterPro" id="IPR014014">
    <property type="entry name" value="RNA_helicase_DEAD_Q_motif"/>
</dbReference>
<dbReference type="InterPro" id="IPR027417">
    <property type="entry name" value="P-loop_NTPase"/>
</dbReference>
<evidence type="ECO:0000256" key="6">
    <source>
        <dbReference type="ARBA" id="ARBA00022884"/>
    </source>
</evidence>
<dbReference type="EMBL" id="LNIX01000037">
    <property type="protein sequence ID" value="OXA39787.1"/>
    <property type="molecule type" value="Genomic_DNA"/>
</dbReference>
<comment type="catalytic activity">
    <reaction evidence="7">
        <text>ATP + H2O = ADP + phosphate + H(+)</text>
        <dbReference type="Rhea" id="RHEA:13065"/>
        <dbReference type="ChEBI" id="CHEBI:15377"/>
        <dbReference type="ChEBI" id="CHEBI:15378"/>
        <dbReference type="ChEBI" id="CHEBI:30616"/>
        <dbReference type="ChEBI" id="CHEBI:43474"/>
        <dbReference type="ChEBI" id="CHEBI:456216"/>
        <dbReference type="EC" id="3.6.4.13"/>
    </reaction>
</comment>
<dbReference type="GO" id="GO:0003724">
    <property type="term" value="F:RNA helicase activity"/>
    <property type="evidence" value="ECO:0007669"/>
    <property type="project" value="UniProtKB-EC"/>
</dbReference>
<keyword evidence="5" id="KW-0067">ATP-binding</keyword>
<feature type="domain" description="Helicase ATP-binding" evidence="9">
    <location>
        <begin position="63"/>
        <end position="233"/>
    </location>
</feature>
<reference evidence="12 13" key="1">
    <citation type="submission" date="2015-12" db="EMBL/GenBank/DDBJ databases">
        <title>The genome of Folsomia candida.</title>
        <authorList>
            <person name="Faddeeva A."/>
            <person name="Derks M.F."/>
            <person name="Anvar Y."/>
            <person name="Smit S."/>
            <person name="Van Straalen N."/>
            <person name="Roelofs D."/>
        </authorList>
    </citation>
    <scope>NUCLEOTIDE SEQUENCE [LARGE SCALE GENOMIC DNA]</scope>
    <source>
        <strain evidence="12 13">VU population</strain>
        <tissue evidence="12">Whole body</tissue>
    </source>
</reference>
<protein>
    <recommendedName>
        <fullName evidence="1">RNA helicase</fullName>
        <ecNumber evidence="1">3.6.4.13</ecNumber>
    </recommendedName>
</protein>
<dbReference type="PROSITE" id="PS51192">
    <property type="entry name" value="HELICASE_ATP_BIND_1"/>
    <property type="match status" value="1"/>
</dbReference>
<dbReference type="PROSITE" id="PS51195">
    <property type="entry name" value="Q_MOTIF"/>
    <property type="match status" value="1"/>
</dbReference>
<dbReference type="SMART" id="SM00487">
    <property type="entry name" value="DEXDc"/>
    <property type="match status" value="1"/>
</dbReference>
<keyword evidence="2" id="KW-0547">Nucleotide-binding</keyword>
<evidence type="ECO:0000256" key="4">
    <source>
        <dbReference type="ARBA" id="ARBA00022806"/>
    </source>
</evidence>
<dbReference type="GO" id="GO:0003723">
    <property type="term" value="F:RNA binding"/>
    <property type="evidence" value="ECO:0007669"/>
    <property type="project" value="UniProtKB-KW"/>
</dbReference>
<feature type="short sequence motif" description="Q motif" evidence="8">
    <location>
        <begin position="32"/>
        <end position="60"/>
    </location>
</feature>
<dbReference type="Proteomes" id="UP000198287">
    <property type="component" value="Unassembled WGS sequence"/>
</dbReference>
<dbReference type="SMART" id="SM00490">
    <property type="entry name" value="HELICc"/>
    <property type="match status" value="1"/>
</dbReference>
<dbReference type="OMA" id="NIQCHRS"/>
<dbReference type="OrthoDB" id="10265785at2759"/>
<comment type="caution">
    <text evidence="12">The sequence shown here is derived from an EMBL/GenBank/DDBJ whole genome shotgun (WGS) entry which is preliminary data.</text>
</comment>
<dbReference type="GO" id="GO:0005524">
    <property type="term" value="F:ATP binding"/>
    <property type="evidence" value="ECO:0007669"/>
    <property type="project" value="UniProtKB-KW"/>
</dbReference>
<dbReference type="Pfam" id="PF00270">
    <property type="entry name" value="DEAD"/>
    <property type="match status" value="1"/>
</dbReference>
<dbReference type="GO" id="GO:0016787">
    <property type="term" value="F:hydrolase activity"/>
    <property type="evidence" value="ECO:0007669"/>
    <property type="project" value="UniProtKB-KW"/>
</dbReference>
<keyword evidence="6" id="KW-0694">RNA-binding</keyword>
<keyword evidence="13" id="KW-1185">Reference proteome</keyword>
<keyword evidence="3" id="KW-0378">Hydrolase</keyword>
<keyword evidence="12" id="KW-0396">Initiation factor</keyword>
<evidence type="ECO:0000259" key="10">
    <source>
        <dbReference type="PROSITE" id="PS51194"/>
    </source>
</evidence>
<keyword evidence="4" id="KW-0347">Helicase</keyword>
<evidence type="ECO:0000256" key="3">
    <source>
        <dbReference type="ARBA" id="ARBA00022801"/>
    </source>
</evidence>
<dbReference type="GO" id="GO:0003743">
    <property type="term" value="F:translation initiation factor activity"/>
    <property type="evidence" value="ECO:0007669"/>
    <property type="project" value="UniProtKB-KW"/>
</dbReference>
<dbReference type="CDD" id="cd18787">
    <property type="entry name" value="SF2_C_DEAD"/>
    <property type="match status" value="1"/>
</dbReference>
<organism evidence="12 13">
    <name type="scientific">Folsomia candida</name>
    <name type="common">Springtail</name>
    <dbReference type="NCBI Taxonomy" id="158441"/>
    <lineage>
        <taxon>Eukaryota</taxon>
        <taxon>Metazoa</taxon>
        <taxon>Ecdysozoa</taxon>
        <taxon>Arthropoda</taxon>
        <taxon>Hexapoda</taxon>
        <taxon>Collembola</taxon>
        <taxon>Entomobryomorpha</taxon>
        <taxon>Isotomoidea</taxon>
        <taxon>Isotomidae</taxon>
        <taxon>Proisotominae</taxon>
        <taxon>Folsomia</taxon>
    </lineage>
</organism>
<dbReference type="SUPFAM" id="SSF52540">
    <property type="entry name" value="P-loop containing nucleoside triphosphate hydrolases"/>
    <property type="match status" value="1"/>
</dbReference>
<feature type="domain" description="Helicase C-terminal" evidence="10">
    <location>
        <begin position="263"/>
        <end position="407"/>
    </location>
</feature>
<evidence type="ECO:0000313" key="12">
    <source>
        <dbReference type="EMBL" id="OXA39787.1"/>
    </source>
</evidence>
<dbReference type="Gene3D" id="3.40.50.300">
    <property type="entry name" value="P-loop containing nucleotide triphosphate hydrolases"/>
    <property type="match status" value="2"/>
</dbReference>
<evidence type="ECO:0000256" key="7">
    <source>
        <dbReference type="ARBA" id="ARBA00047984"/>
    </source>
</evidence>
<dbReference type="GO" id="GO:0045495">
    <property type="term" value="C:pole plasm"/>
    <property type="evidence" value="ECO:0007669"/>
    <property type="project" value="UniProtKB-ARBA"/>
</dbReference>
<gene>
    <name evidence="12" type="ORF">Fcan01_25449</name>
</gene>
<dbReference type="EC" id="3.6.4.13" evidence="1"/>
<dbReference type="Pfam" id="PF00271">
    <property type="entry name" value="Helicase_C"/>
    <property type="match status" value="1"/>
</dbReference>
<dbReference type="InterPro" id="IPR014001">
    <property type="entry name" value="Helicase_ATP-bd"/>
</dbReference>
<dbReference type="PROSITE" id="PS51194">
    <property type="entry name" value="HELICASE_CTER"/>
    <property type="match status" value="1"/>
</dbReference>